<feature type="compositionally biased region" description="Basic and acidic residues" evidence="7">
    <location>
        <begin position="17"/>
        <end position="27"/>
    </location>
</feature>
<proteinExistence type="predicted"/>
<keyword evidence="4" id="KW-0029">Amino-acid transport</keyword>
<evidence type="ECO:0000256" key="6">
    <source>
        <dbReference type="ARBA" id="ARBA00023136"/>
    </source>
</evidence>
<evidence type="ECO:0000256" key="5">
    <source>
        <dbReference type="ARBA" id="ARBA00022989"/>
    </source>
</evidence>
<feature type="transmembrane region" description="Helical" evidence="8">
    <location>
        <begin position="94"/>
        <end position="114"/>
    </location>
</feature>
<evidence type="ECO:0000259" key="9">
    <source>
        <dbReference type="Pfam" id="PF00324"/>
    </source>
</evidence>
<feature type="transmembrane region" description="Helical" evidence="8">
    <location>
        <begin position="178"/>
        <end position="198"/>
    </location>
</feature>
<feature type="transmembrane region" description="Helical" evidence="8">
    <location>
        <begin position="204"/>
        <end position="224"/>
    </location>
</feature>
<feature type="transmembrane region" description="Helical" evidence="8">
    <location>
        <begin position="401"/>
        <end position="418"/>
    </location>
</feature>
<feature type="transmembrane region" description="Helical" evidence="8">
    <location>
        <begin position="356"/>
        <end position="381"/>
    </location>
</feature>
<evidence type="ECO:0000256" key="2">
    <source>
        <dbReference type="ARBA" id="ARBA00022448"/>
    </source>
</evidence>
<dbReference type="GO" id="GO:0016020">
    <property type="term" value="C:membrane"/>
    <property type="evidence" value="ECO:0007669"/>
    <property type="project" value="UniProtKB-SubCell"/>
</dbReference>
<dbReference type="Proteomes" id="UP001316803">
    <property type="component" value="Unassembled WGS sequence"/>
</dbReference>
<evidence type="ECO:0000256" key="7">
    <source>
        <dbReference type="SAM" id="MobiDB-lite"/>
    </source>
</evidence>
<feature type="transmembrane region" description="Helical" evidence="8">
    <location>
        <begin position="430"/>
        <end position="451"/>
    </location>
</feature>
<keyword evidence="5 8" id="KW-1133">Transmembrane helix</keyword>
<feature type="transmembrane region" description="Helical" evidence="8">
    <location>
        <begin position="299"/>
        <end position="320"/>
    </location>
</feature>
<evidence type="ECO:0000256" key="4">
    <source>
        <dbReference type="ARBA" id="ARBA00022970"/>
    </source>
</evidence>
<evidence type="ECO:0000256" key="8">
    <source>
        <dbReference type="SAM" id="Phobius"/>
    </source>
</evidence>
<dbReference type="PROSITE" id="PS00218">
    <property type="entry name" value="AMINO_ACID_PERMEASE_1"/>
    <property type="match status" value="1"/>
</dbReference>
<evidence type="ECO:0000256" key="1">
    <source>
        <dbReference type="ARBA" id="ARBA00004141"/>
    </source>
</evidence>
<dbReference type="PIRSF" id="PIRSF006060">
    <property type="entry name" value="AA_transporter"/>
    <property type="match status" value="1"/>
</dbReference>
<feature type="transmembrane region" description="Helical" evidence="8">
    <location>
        <begin position="479"/>
        <end position="497"/>
    </location>
</feature>
<dbReference type="InterPro" id="IPR004840">
    <property type="entry name" value="Amino_acid_permease_CS"/>
</dbReference>
<feature type="transmembrane region" description="Helical" evidence="8">
    <location>
        <begin position="509"/>
        <end position="530"/>
    </location>
</feature>
<evidence type="ECO:0000313" key="10">
    <source>
        <dbReference type="EMBL" id="KAK5949332.1"/>
    </source>
</evidence>
<dbReference type="Gene3D" id="1.20.1740.10">
    <property type="entry name" value="Amino acid/polyamine transporter I"/>
    <property type="match status" value="1"/>
</dbReference>
<accession>A0AAN8EF85</accession>
<evidence type="ECO:0000313" key="11">
    <source>
        <dbReference type="Proteomes" id="UP001316803"/>
    </source>
</evidence>
<keyword evidence="11" id="KW-1185">Reference proteome</keyword>
<dbReference type="PANTHER" id="PTHR43341">
    <property type="entry name" value="AMINO ACID PERMEASE"/>
    <property type="match status" value="1"/>
</dbReference>
<gene>
    <name evidence="10" type="ORF">OHC33_009685</name>
</gene>
<keyword evidence="3 8" id="KW-0812">Transmembrane</keyword>
<protein>
    <recommendedName>
        <fullName evidence="9">Amino acid permease/ SLC12A domain-containing protein</fullName>
    </recommendedName>
</protein>
<dbReference type="InterPro" id="IPR004841">
    <property type="entry name" value="AA-permease/SLC12A_dom"/>
</dbReference>
<keyword evidence="6 8" id="KW-0472">Membrane</keyword>
<organism evidence="10 11">
    <name type="scientific">Knufia fluminis</name>
    <dbReference type="NCBI Taxonomy" id="191047"/>
    <lineage>
        <taxon>Eukaryota</taxon>
        <taxon>Fungi</taxon>
        <taxon>Dikarya</taxon>
        <taxon>Ascomycota</taxon>
        <taxon>Pezizomycotina</taxon>
        <taxon>Eurotiomycetes</taxon>
        <taxon>Chaetothyriomycetidae</taxon>
        <taxon>Chaetothyriales</taxon>
        <taxon>Trichomeriaceae</taxon>
        <taxon>Knufia</taxon>
    </lineage>
</organism>
<dbReference type="AlphaFoldDB" id="A0AAN8EF85"/>
<dbReference type="EMBL" id="JAKLMC020000037">
    <property type="protein sequence ID" value="KAK5949332.1"/>
    <property type="molecule type" value="Genomic_DNA"/>
</dbReference>
<feature type="region of interest" description="Disordered" evidence="7">
    <location>
        <begin position="1"/>
        <end position="27"/>
    </location>
</feature>
<comment type="subcellular location">
    <subcellularLocation>
        <location evidence="1">Membrane</location>
        <topology evidence="1">Multi-pass membrane protein</topology>
    </subcellularLocation>
</comment>
<dbReference type="InterPro" id="IPR050524">
    <property type="entry name" value="APC_YAT"/>
</dbReference>
<keyword evidence="2" id="KW-0813">Transport</keyword>
<sequence length="571" mass="62887">MEKDNLNVFRDSGSESPDAHGYRHGSVDNKFESRRGAKINEATDIYGDVQTAEDYGYVSRGLKSRHIQFIALGGTIGTGLFLGIGRAFHTGGPLSILLGYTFVGLAVFAMMMSLGEMATWLPLPGSIPHFATRYVEPAFGFATGWNTWYSNAITLCAEISAAATVINYWEGARDINPAAWISIVLALILFLNIFAVSIYGEAEFIFASVKIITIIGLLILALIIDVGGVPSQHRLGFQYWNNPGAMNTYIASGATGRFLGFWAVMVNAAFSYGGVENVAVAAGEAEDPRRNIPKAVRRVFWRILFFYVLGTLAIGVLVPYNDTNLLNAIENDEPGAAASPWVIAIRRANIDALPAIINAVILTSATSSGNAFLYTGSRYLFALAQNKQAPRFFLRCTKAGVPYFCVLVTWAIAFLTYLSCSSGSAKVFTWFQNLTTISTLFTWFAICLSYIRFHHAMAAQGIPRSDLPFRVRLNDRAPVLGYIALIFFSLVIFFNGFDVFAGGFNYQGFITDYIGVPIFFGLYLIGKIFLKSRWVPSSEADLFSGKAALDAIEWPARVPRNTLERIWFWIA</sequence>
<comment type="caution">
    <text evidence="10">The sequence shown here is derived from an EMBL/GenBank/DDBJ whole genome shotgun (WGS) entry which is preliminary data.</text>
</comment>
<dbReference type="PANTHER" id="PTHR43341:SF39">
    <property type="entry name" value="AMINO ACID TRANSPORTER (EUROFUNG)-RELATED"/>
    <property type="match status" value="1"/>
</dbReference>
<feature type="transmembrane region" description="Helical" evidence="8">
    <location>
        <begin position="69"/>
        <end position="88"/>
    </location>
</feature>
<name>A0AAN8EF85_9EURO</name>
<dbReference type="GO" id="GO:0015171">
    <property type="term" value="F:amino acid transmembrane transporter activity"/>
    <property type="evidence" value="ECO:0007669"/>
    <property type="project" value="TreeGrafter"/>
</dbReference>
<dbReference type="FunFam" id="1.20.1740.10:FF:000006">
    <property type="entry name" value="General amino acid permease"/>
    <property type="match status" value="1"/>
</dbReference>
<dbReference type="Pfam" id="PF00324">
    <property type="entry name" value="AA_permease"/>
    <property type="match status" value="1"/>
</dbReference>
<evidence type="ECO:0000256" key="3">
    <source>
        <dbReference type="ARBA" id="ARBA00022692"/>
    </source>
</evidence>
<feature type="domain" description="Amino acid permease/ SLC12A" evidence="9">
    <location>
        <begin position="66"/>
        <end position="532"/>
    </location>
</feature>
<reference evidence="10 11" key="1">
    <citation type="submission" date="2022-12" db="EMBL/GenBank/DDBJ databases">
        <title>Genomic features and morphological characterization of a novel Knufia sp. strain isolated from spacecraft assembly facility.</title>
        <authorList>
            <person name="Teixeira M."/>
            <person name="Chander A.M."/>
            <person name="Stajich J.E."/>
            <person name="Venkateswaran K."/>
        </authorList>
    </citation>
    <scope>NUCLEOTIDE SEQUENCE [LARGE SCALE GENOMIC DNA]</scope>
    <source>
        <strain evidence="10 11">FJI-L2-BK-P2</strain>
    </source>
</reference>